<dbReference type="SUPFAM" id="SSF47699">
    <property type="entry name" value="Bifunctional inhibitor/lipid-transfer protein/seed storage 2S albumin"/>
    <property type="match status" value="1"/>
</dbReference>
<dbReference type="GO" id="GO:0006869">
    <property type="term" value="P:lipid transport"/>
    <property type="evidence" value="ECO:0007669"/>
    <property type="project" value="InterPro"/>
</dbReference>
<reference evidence="6" key="2">
    <citation type="journal article" date="2017" name="J. Anim. Genet.">
        <title>Multiple reference genome sequences of hot pepper reveal the massive evolution of plant disease resistance genes by retroduplication.</title>
        <authorList>
            <person name="Kim S."/>
            <person name="Park J."/>
            <person name="Yeom S.-I."/>
            <person name="Kim Y.-M."/>
            <person name="Seo E."/>
            <person name="Kim K.-T."/>
            <person name="Kim M.-S."/>
            <person name="Lee J.M."/>
            <person name="Cheong K."/>
            <person name="Shin H.-S."/>
            <person name="Kim S.-B."/>
            <person name="Han K."/>
            <person name="Lee J."/>
            <person name="Park M."/>
            <person name="Lee H.-A."/>
            <person name="Lee H.-Y."/>
            <person name="Lee Y."/>
            <person name="Oh S."/>
            <person name="Lee J.H."/>
            <person name="Choi E."/>
            <person name="Choi E."/>
            <person name="Lee S.E."/>
            <person name="Jeon J."/>
            <person name="Kim H."/>
            <person name="Choi G."/>
            <person name="Song H."/>
            <person name="Lee J."/>
            <person name="Lee S.-C."/>
            <person name="Kwon J.-K."/>
            <person name="Lee H.-Y."/>
            <person name="Koo N."/>
            <person name="Hong Y."/>
            <person name="Kim R.W."/>
            <person name="Kang W.-H."/>
            <person name="Huh J.H."/>
            <person name="Kang B.-C."/>
            <person name="Yang T.-J."/>
            <person name="Lee Y.-H."/>
            <person name="Bennetzen J.L."/>
            <person name="Choi D."/>
        </authorList>
    </citation>
    <scope>NUCLEOTIDE SEQUENCE [LARGE SCALE GENOMIC DNA]</scope>
    <source>
        <strain evidence="6">cv. PBC81</strain>
    </source>
</reference>
<dbReference type="InterPro" id="IPR000528">
    <property type="entry name" value="Plant_nsLTP"/>
</dbReference>
<protein>
    <recommendedName>
        <fullName evidence="4">Bifunctional inhibitor/plant lipid transfer protein/seed storage helical domain-containing protein</fullName>
    </recommendedName>
</protein>
<organism evidence="5 6">
    <name type="scientific">Capsicum baccatum</name>
    <name type="common">Peruvian pepper</name>
    <dbReference type="NCBI Taxonomy" id="33114"/>
    <lineage>
        <taxon>Eukaryota</taxon>
        <taxon>Viridiplantae</taxon>
        <taxon>Streptophyta</taxon>
        <taxon>Embryophyta</taxon>
        <taxon>Tracheophyta</taxon>
        <taxon>Spermatophyta</taxon>
        <taxon>Magnoliopsida</taxon>
        <taxon>eudicotyledons</taxon>
        <taxon>Gunneridae</taxon>
        <taxon>Pentapetalae</taxon>
        <taxon>asterids</taxon>
        <taxon>lamiids</taxon>
        <taxon>Solanales</taxon>
        <taxon>Solanaceae</taxon>
        <taxon>Solanoideae</taxon>
        <taxon>Capsiceae</taxon>
        <taxon>Capsicum</taxon>
    </lineage>
</organism>
<evidence type="ECO:0000313" key="6">
    <source>
        <dbReference type="Proteomes" id="UP000224567"/>
    </source>
</evidence>
<gene>
    <name evidence="5" type="ORF">CQW23_04182</name>
</gene>
<evidence type="ECO:0000313" key="5">
    <source>
        <dbReference type="EMBL" id="PHT55696.1"/>
    </source>
</evidence>
<evidence type="ECO:0000259" key="4">
    <source>
        <dbReference type="Pfam" id="PF00234"/>
    </source>
</evidence>
<accession>A0A2G2XDX6</accession>
<evidence type="ECO:0000256" key="3">
    <source>
        <dbReference type="ARBA" id="ARBA00023121"/>
    </source>
</evidence>
<dbReference type="OrthoDB" id="1876592at2759"/>
<dbReference type="EMBL" id="MLFT02000002">
    <property type="protein sequence ID" value="PHT55696.1"/>
    <property type="molecule type" value="Genomic_DNA"/>
</dbReference>
<dbReference type="InterPro" id="IPR016140">
    <property type="entry name" value="Bifunc_inhib/LTP/seed_store"/>
</dbReference>
<sequence length="130" mass="14184">MFNGSASSDSYEISLIGLDNWPIIFEANDDDLGDKLVPKWLASLSAMPLSFPLESFLLGRATSPSQDCCVGLQGLAKTAITSQSERKDICMCIRTATQTFAFDYTKAVKLPQLCNYTSAISIELNLDCSK</sequence>
<reference evidence="5 6" key="1">
    <citation type="journal article" date="2017" name="Genome Biol.">
        <title>New reference genome sequences of hot pepper reveal the massive evolution of plant disease-resistance genes by retroduplication.</title>
        <authorList>
            <person name="Kim S."/>
            <person name="Park J."/>
            <person name="Yeom S.I."/>
            <person name="Kim Y.M."/>
            <person name="Seo E."/>
            <person name="Kim K.T."/>
            <person name="Kim M.S."/>
            <person name="Lee J.M."/>
            <person name="Cheong K."/>
            <person name="Shin H.S."/>
            <person name="Kim S.B."/>
            <person name="Han K."/>
            <person name="Lee J."/>
            <person name="Park M."/>
            <person name="Lee H.A."/>
            <person name="Lee H.Y."/>
            <person name="Lee Y."/>
            <person name="Oh S."/>
            <person name="Lee J.H."/>
            <person name="Choi E."/>
            <person name="Choi E."/>
            <person name="Lee S.E."/>
            <person name="Jeon J."/>
            <person name="Kim H."/>
            <person name="Choi G."/>
            <person name="Song H."/>
            <person name="Lee J."/>
            <person name="Lee S.C."/>
            <person name="Kwon J.K."/>
            <person name="Lee H.Y."/>
            <person name="Koo N."/>
            <person name="Hong Y."/>
            <person name="Kim R.W."/>
            <person name="Kang W.H."/>
            <person name="Huh J.H."/>
            <person name="Kang B.C."/>
            <person name="Yang T.J."/>
            <person name="Lee Y.H."/>
            <person name="Bennetzen J.L."/>
            <person name="Choi D."/>
        </authorList>
    </citation>
    <scope>NUCLEOTIDE SEQUENCE [LARGE SCALE GENOMIC DNA]</scope>
    <source>
        <strain evidence="6">cv. PBC81</strain>
    </source>
</reference>
<keyword evidence="3" id="KW-0446">Lipid-binding</keyword>
<name>A0A2G2XDX6_CAPBA</name>
<keyword evidence="6" id="KW-1185">Reference proteome</keyword>
<evidence type="ECO:0000256" key="2">
    <source>
        <dbReference type="ARBA" id="ARBA00022448"/>
    </source>
</evidence>
<proteinExistence type="inferred from homology"/>
<dbReference type="PANTHER" id="PTHR33076">
    <property type="entry name" value="NON-SPECIFIC LIPID-TRANSFER PROTEIN 2-RELATED"/>
    <property type="match status" value="1"/>
</dbReference>
<dbReference type="Pfam" id="PF00234">
    <property type="entry name" value="Tryp_alpha_amyl"/>
    <property type="match status" value="1"/>
</dbReference>
<comment type="similarity">
    <text evidence="1">Belongs to the plant LTP family.</text>
</comment>
<feature type="domain" description="Bifunctional inhibitor/plant lipid transfer protein/seed storage helical" evidence="4">
    <location>
        <begin position="56"/>
        <end position="118"/>
    </location>
</feature>
<evidence type="ECO:0000256" key="1">
    <source>
        <dbReference type="ARBA" id="ARBA00009748"/>
    </source>
</evidence>
<dbReference type="Gene3D" id="1.10.110.10">
    <property type="entry name" value="Plant lipid-transfer and hydrophobic proteins"/>
    <property type="match status" value="1"/>
</dbReference>
<dbReference type="AlphaFoldDB" id="A0A2G2XDX6"/>
<dbReference type="InterPro" id="IPR036312">
    <property type="entry name" value="Bifun_inhib/LTP/seed_sf"/>
</dbReference>
<keyword evidence="2" id="KW-0813">Transport</keyword>
<dbReference type="GO" id="GO:0008289">
    <property type="term" value="F:lipid binding"/>
    <property type="evidence" value="ECO:0007669"/>
    <property type="project" value="UniProtKB-KW"/>
</dbReference>
<comment type="caution">
    <text evidence="5">The sequence shown here is derived from an EMBL/GenBank/DDBJ whole genome shotgun (WGS) entry which is preliminary data.</text>
</comment>
<dbReference type="Proteomes" id="UP000224567">
    <property type="component" value="Unassembled WGS sequence"/>
</dbReference>